<proteinExistence type="predicted"/>
<dbReference type="Proteomes" id="UP000665944">
    <property type="component" value="Unassembled WGS sequence"/>
</dbReference>
<protein>
    <submittedName>
        <fullName evidence="1">Uncharacterized protein</fullName>
    </submittedName>
</protein>
<keyword evidence="2" id="KW-1185">Reference proteome</keyword>
<evidence type="ECO:0000313" key="1">
    <source>
        <dbReference type="EMBL" id="MCM5673445.1"/>
    </source>
</evidence>
<evidence type="ECO:0000313" key="2">
    <source>
        <dbReference type="Proteomes" id="UP000665944"/>
    </source>
</evidence>
<comment type="caution">
    <text evidence="1">The sequence shown here is derived from an EMBL/GenBank/DDBJ whole genome shotgun (WGS) entry which is preliminary data.</text>
</comment>
<name>A0A8X8GS16_STAHO</name>
<accession>A0A8X8GS16</accession>
<dbReference type="EMBL" id="JAGHKT020000039">
    <property type="protein sequence ID" value="MCM5673445.1"/>
    <property type="molecule type" value="Genomic_DNA"/>
</dbReference>
<dbReference type="AlphaFoldDB" id="A0A8X8GS16"/>
<gene>
    <name evidence="1" type="ORF">J7T32_012005</name>
</gene>
<dbReference type="InterPro" id="IPR054263">
    <property type="entry name" value="DUF6994"/>
</dbReference>
<dbReference type="Pfam" id="PF22507">
    <property type="entry name" value="DUF6994"/>
    <property type="match status" value="1"/>
</dbReference>
<sequence>MKRYVYENNINLIKSLYASDFWTTLKEEAKYYKHNNKLKKDNSLSKLKSLINVIYIDPDAVDKALIAEMQDFYNEMQETQYINKPYYLSINNHKCSLDAIIGWKTLFQYHKGEEIWLKDLALIRGSRMGHLAFPVQKNSINQLRGNLLKDRIDYTLFDIKSFYNHETNLKLQKAYEQKNTRDWLLSFGSFNRFIDQMKLNYFVYSNSEDLSSYDVIDLSKPYRNSSDHCLETIPQKIKIEDNYITNIIDYVKYYGENLSNTHSELMYDYYL</sequence>
<reference evidence="1 2" key="1">
    <citation type="submission" date="2022-06" db="EMBL/GenBank/DDBJ databases">
        <title>Staphylococcus hominis ShoR14 genome sequence.</title>
        <authorList>
            <person name="Yeo C.C."/>
            <person name="Chew C.H."/>
            <person name="Che Hamzah A.M."/>
            <person name="Al-Trad E.I."/>
        </authorList>
    </citation>
    <scope>NUCLEOTIDE SEQUENCE [LARGE SCALE GENOMIC DNA]</scope>
    <source>
        <strain evidence="1 2">ShoR14</strain>
    </source>
</reference>
<organism evidence="1 2">
    <name type="scientific">Staphylococcus hominis</name>
    <dbReference type="NCBI Taxonomy" id="1290"/>
    <lineage>
        <taxon>Bacteria</taxon>
        <taxon>Bacillati</taxon>
        <taxon>Bacillota</taxon>
        <taxon>Bacilli</taxon>
        <taxon>Bacillales</taxon>
        <taxon>Staphylococcaceae</taxon>
        <taxon>Staphylococcus</taxon>
    </lineage>
</organism>
<dbReference type="RefSeq" id="WP_209244616.1">
    <property type="nucleotide sequence ID" value="NZ_JAGHKT020000039.1"/>
</dbReference>